<evidence type="ECO:0000259" key="2">
    <source>
        <dbReference type="Pfam" id="PF01345"/>
    </source>
</evidence>
<dbReference type="AlphaFoldDB" id="A0A7J5AJJ2"/>
<dbReference type="InterPro" id="IPR013783">
    <property type="entry name" value="Ig-like_fold"/>
</dbReference>
<dbReference type="PANTHER" id="PTHR34819">
    <property type="entry name" value="LARGE CYSTEINE-RICH PERIPLASMIC PROTEIN OMCB"/>
    <property type="match status" value="1"/>
</dbReference>
<feature type="domain" description="DUF11" evidence="2">
    <location>
        <begin position="266"/>
        <end position="380"/>
    </location>
</feature>
<sequence length="478" mass="51716">MSLIKTVDNLTPNVGDVVTFTLEINNQGPSVANDVSVEDILPSGYENITQISSGGVLNGSKIAWSGLTITTSGINLTYKATVKAPTGVANEYKNVAQITASDSGDIDSNVNNDDGDQSEDDEDSIVVIPQVVDLSLQKTISNSMPNVGDIVTFTIDLNNSGANTATGVSVEDVLPVGYENITSITNGGVLIGNKITWSNLTVTSSGLQLTYDAIIKAPTGIVDEYKNIAQVIKSDQYDTDSEVDNDDGDQSEDDEGSVEILLQGVDLALIKEVDNLEPRANTNVMFTITLTNNGPGVATNIEIEEVLPDGYEFVSYTASSGTYDDIIGLWQIPTLNPNETIKLYLTVKVKSSGDYLNIVNVSNLDQFDSDSSNNSSSASVTPICLTVFNEFSPNDDDTVNSRFKIDCIEKYPNNTLEIFNRWGNLVYKKKGYDNTWDGTSNGRATVEKDVKLPVGTYYYVLSLGNNEKPIVGWLYINR</sequence>
<dbReference type="Pfam" id="PF01345">
    <property type="entry name" value="DUF11"/>
    <property type="match status" value="3"/>
</dbReference>
<feature type="domain" description="DUF11" evidence="2">
    <location>
        <begin position="133"/>
        <end position="246"/>
    </location>
</feature>
<dbReference type="NCBIfam" id="TIGR01451">
    <property type="entry name" value="B_ant_repeat"/>
    <property type="match status" value="3"/>
</dbReference>
<dbReference type="InterPro" id="IPR001434">
    <property type="entry name" value="OmcB-like_DUF11"/>
</dbReference>
<dbReference type="Pfam" id="PF13585">
    <property type="entry name" value="CHU_C"/>
    <property type="match status" value="1"/>
</dbReference>
<dbReference type="Gene3D" id="2.60.40.3080">
    <property type="match status" value="1"/>
</dbReference>
<feature type="compositionally biased region" description="Acidic residues" evidence="1">
    <location>
        <begin position="113"/>
        <end position="122"/>
    </location>
</feature>
<dbReference type="InterPro" id="IPR026341">
    <property type="entry name" value="T9SS_type_B"/>
</dbReference>
<proteinExistence type="predicted"/>
<feature type="region of interest" description="Disordered" evidence="1">
    <location>
        <begin position="103"/>
        <end position="122"/>
    </location>
</feature>
<keyword evidence="4" id="KW-1185">Reference proteome</keyword>
<dbReference type="OrthoDB" id="9805017at2"/>
<accession>A0A7J5AJJ2</accession>
<dbReference type="Gene3D" id="2.60.40.10">
    <property type="entry name" value="Immunoglobulins"/>
    <property type="match status" value="1"/>
</dbReference>
<dbReference type="EMBL" id="WAAU01000014">
    <property type="protein sequence ID" value="KAB1157179.1"/>
    <property type="molecule type" value="Genomic_DNA"/>
</dbReference>
<dbReference type="NCBIfam" id="TIGR04131">
    <property type="entry name" value="Bac_Flav_CTERM"/>
    <property type="match status" value="1"/>
</dbReference>
<evidence type="ECO:0000313" key="3">
    <source>
        <dbReference type="EMBL" id="KAB1157179.1"/>
    </source>
</evidence>
<reference evidence="3 4" key="1">
    <citation type="submission" date="2019-09" db="EMBL/GenBank/DDBJ databases">
        <authorList>
            <person name="Cao W.R."/>
        </authorList>
    </citation>
    <scope>NUCLEOTIDE SEQUENCE [LARGE SCALE GENOMIC DNA]</scope>
    <source>
        <strain evidence="4">a4</strain>
    </source>
</reference>
<name>A0A7J5AJJ2_9FLAO</name>
<comment type="caution">
    <text evidence="3">The sequence shown here is derived from an EMBL/GenBank/DDBJ whole genome shotgun (WGS) entry which is preliminary data.</text>
</comment>
<evidence type="ECO:0000256" key="1">
    <source>
        <dbReference type="SAM" id="MobiDB-lite"/>
    </source>
</evidence>
<organism evidence="3 4">
    <name type="scientific">Tenacibaculum aiptasiae</name>
    <dbReference type="NCBI Taxonomy" id="426481"/>
    <lineage>
        <taxon>Bacteria</taxon>
        <taxon>Pseudomonadati</taxon>
        <taxon>Bacteroidota</taxon>
        <taxon>Flavobacteriia</taxon>
        <taxon>Flavobacteriales</taxon>
        <taxon>Flavobacteriaceae</taxon>
        <taxon>Tenacibaculum</taxon>
    </lineage>
</organism>
<feature type="compositionally biased region" description="Polar residues" evidence="1">
    <location>
        <begin position="103"/>
        <end position="112"/>
    </location>
</feature>
<protein>
    <submittedName>
        <fullName evidence="3">DUF11 domain-containing protein</fullName>
    </submittedName>
</protein>
<feature type="region of interest" description="Disordered" evidence="1">
    <location>
        <begin position="236"/>
        <end position="255"/>
    </location>
</feature>
<evidence type="ECO:0000313" key="4">
    <source>
        <dbReference type="Proteomes" id="UP000467305"/>
    </source>
</evidence>
<dbReference type="InterPro" id="IPR047589">
    <property type="entry name" value="DUF11_rpt"/>
</dbReference>
<dbReference type="PANTHER" id="PTHR34819:SF3">
    <property type="entry name" value="CELL SURFACE PROTEIN"/>
    <property type="match status" value="1"/>
</dbReference>
<feature type="compositionally biased region" description="Acidic residues" evidence="1">
    <location>
        <begin position="237"/>
        <end position="255"/>
    </location>
</feature>
<dbReference type="Proteomes" id="UP000467305">
    <property type="component" value="Unassembled WGS sequence"/>
</dbReference>
<dbReference type="InterPro" id="IPR051172">
    <property type="entry name" value="Chlamydia_OmcB"/>
</dbReference>
<gene>
    <name evidence="3" type="ORF">F7018_09590</name>
</gene>
<feature type="domain" description="DUF11" evidence="2">
    <location>
        <begin position="2"/>
        <end position="113"/>
    </location>
</feature>